<dbReference type="Pfam" id="PF01979">
    <property type="entry name" value="Amidohydro_1"/>
    <property type="match status" value="1"/>
</dbReference>
<dbReference type="OrthoDB" id="9775759at2"/>
<dbReference type="InterPro" id="IPR011059">
    <property type="entry name" value="Metal-dep_hydrolase_composite"/>
</dbReference>
<gene>
    <name evidence="7" type="primary">pyrC</name>
    <name evidence="7" type="ORF">GKA01_16410</name>
</gene>
<keyword evidence="8" id="KW-1185">Reference proteome</keyword>
<dbReference type="InterPro" id="IPR006680">
    <property type="entry name" value="Amidohydro-rel"/>
</dbReference>
<comment type="caution">
    <text evidence="7">The sequence shown here is derived from an EMBL/GenBank/DDBJ whole genome shotgun (WGS) entry which is preliminary data.</text>
</comment>
<organism evidence="7 8">
    <name type="scientific">Gluconobacter kanchanaburiensis NBRC 103587</name>
    <dbReference type="NCBI Taxonomy" id="1307948"/>
    <lineage>
        <taxon>Bacteria</taxon>
        <taxon>Pseudomonadati</taxon>
        <taxon>Pseudomonadota</taxon>
        <taxon>Alphaproteobacteria</taxon>
        <taxon>Acetobacterales</taxon>
        <taxon>Acetobacteraceae</taxon>
        <taxon>Gluconobacter</taxon>
    </lineage>
</organism>
<dbReference type="CDD" id="cd01318">
    <property type="entry name" value="DHOase_IIb"/>
    <property type="match status" value="1"/>
</dbReference>
<proteinExistence type="inferred from homology"/>
<dbReference type="AlphaFoldDB" id="A0A511B7X5"/>
<dbReference type="Gene3D" id="2.30.40.10">
    <property type="entry name" value="Urease, subunit C, domain 1"/>
    <property type="match status" value="1"/>
</dbReference>
<dbReference type="InterPro" id="IPR050138">
    <property type="entry name" value="DHOase/Allantoinase_Hydrolase"/>
</dbReference>
<protein>
    <submittedName>
        <fullName evidence="7">Dihydroorotase</fullName>
    </submittedName>
</protein>
<evidence type="ECO:0000313" key="8">
    <source>
        <dbReference type="Proteomes" id="UP000321079"/>
    </source>
</evidence>
<comment type="function">
    <text evidence="2">Catalyzes the reversible cyclization of carbamoyl aspartate to dihydroorotate.</text>
</comment>
<dbReference type="SUPFAM" id="SSF51338">
    <property type="entry name" value="Composite domain of metallo-dependent hydrolases"/>
    <property type="match status" value="1"/>
</dbReference>
<dbReference type="EMBL" id="BJVA01000008">
    <property type="protein sequence ID" value="GEK96444.1"/>
    <property type="molecule type" value="Genomic_DNA"/>
</dbReference>
<dbReference type="NCBIfam" id="TIGR00857">
    <property type="entry name" value="pyrC_multi"/>
    <property type="match status" value="1"/>
</dbReference>
<evidence type="ECO:0000256" key="2">
    <source>
        <dbReference type="ARBA" id="ARBA00002368"/>
    </source>
</evidence>
<accession>A0A511B7X5</accession>
<evidence type="ECO:0000256" key="1">
    <source>
        <dbReference type="ARBA" id="ARBA00001947"/>
    </source>
</evidence>
<dbReference type="NCBIfam" id="NF006559">
    <property type="entry name" value="PRK09060.1"/>
    <property type="match status" value="1"/>
</dbReference>
<dbReference type="GO" id="GO:0006145">
    <property type="term" value="P:purine nucleobase catabolic process"/>
    <property type="evidence" value="ECO:0007669"/>
    <property type="project" value="TreeGrafter"/>
</dbReference>
<evidence type="ECO:0000256" key="3">
    <source>
        <dbReference type="ARBA" id="ARBA00010286"/>
    </source>
</evidence>
<dbReference type="Proteomes" id="UP000321079">
    <property type="component" value="Unassembled WGS sequence"/>
</dbReference>
<evidence type="ECO:0000259" key="6">
    <source>
        <dbReference type="Pfam" id="PF01979"/>
    </source>
</evidence>
<dbReference type="Gene3D" id="3.20.20.140">
    <property type="entry name" value="Metal-dependent hydrolases"/>
    <property type="match status" value="1"/>
</dbReference>
<comment type="similarity">
    <text evidence="3">Belongs to the metallo-dependent hydrolases superfamily. DHOase family. Class I DHOase subfamily.</text>
</comment>
<feature type="domain" description="Amidohydrolase-related" evidence="6">
    <location>
        <begin position="51"/>
        <end position="420"/>
    </location>
</feature>
<dbReference type="SUPFAM" id="SSF51556">
    <property type="entry name" value="Metallo-dependent hydrolases"/>
    <property type="match status" value="1"/>
</dbReference>
<evidence type="ECO:0000256" key="5">
    <source>
        <dbReference type="ARBA" id="ARBA00022801"/>
    </source>
</evidence>
<keyword evidence="5" id="KW-0378">Hydrolase</keyword>
<dbReference type="InterPro" id="IPR002195">
    <property type="entry name" value="Dihydroorotase_CS"/>
</dbReference>
<evidence type="ECO:0000256" key="4">
    <source>
        <dbReference type="ARBA" id="ARBA00022723"/>
    </source>
</evidence>
<dbReference type="GO" id="GO:0004038">
    <property type="term" value="F:allantoinase activity"/>
    <property type="evidence" value="ECO:0007669"/>
    <property type="project" value="TreeGrafter"/>
</dbReference>
<dbReference type="InterPro" id="IPR032466">
    <property type="entry name" value="Metal_Hydrolase"/>
</dbReference>
<reference evidence="7 8" key="1">
    <citation type="submission" date="2019-07" db="EMBL/GenBank/DDBJ databases">
        <title>Whole genome shotgun sequence of Gluconobacter kanchanaburiensis NBRC 103587.</title>
        <authorList>
            <person name="Hosoyama A."/>
            <person name="Uohara A."/>
            <person name="Ohji S."/>
            <person name="Ichikawa N."/>
        </authorList>
    </citation>
    <scope>NUCLEOTIDE SEQUENCE [LARGE SCALE GENOMIC DNA]</scope>
    <source>
        <strain evidence="7 8">NBRC 103587</strain>
    </source>
</reference>
<dbReference type="PROSITE" id="PS00483">
    <property type="entry name" value="DIHYDROOROTASE_2"/>
    <property type="match status" value="1"/>
</dbReference>
<dbReference type="GO" id="GO:0005737">
    <property type="term" value="C:cytoplasm"/>
    <property type="evidence" value="ECO:0007669"/>
    <property type="project" value="TreeGrafter"/>
</dbReference>
<dbReference type="PANTHER" id="PTHR43668:SF4">
    <property type="entry name" value="ALLANTOINASE"/>
    <property type="match status" value="1"/>
</dbReference>
<dbReference type="RefSeq" id="WP_146861279.1">
    <property type="nucleotide sequence ID" value="NZ_BARK01000007.1"/>
</dbReference>
<name>A0A511B7X5_9PROT</name>
<dbReference type="PANTHER" id="PTHR43668">
    <property type="entry name" value="ALLANTOINASE"/>
    <property type="match status" value="1"/>
</dbReference>
<sequence length="442" mass="48578">MHYDLLLRGGIIVTPEGHHAADIGCRDGRISGLGDLRTATADREVDCRNLMVLPGLIDPHVHLRDPGDPTVENFSDGTRGAILGGITTLFDMPNTAEPVINLPTLTKKIASMRGQIWCDVGLYIGATKRNALELETLETHDAVCAIKLFLGSSRGDMLVDDDESVERIMRHGSRRICFHSEDHDRLQKRRAMYEEGDPHHMHAEWHDVECAFLGTRRLTALAAATGRPIHILHVSTAEELEYLKAYRHLVTTEILVNHLTHVGPDIYDRLGGLAVMNPPIRDSFHHEAIWKAVREGRVDCIGSDHAPHPLEAKLRPWPATAAGLTGVQTLVPVMLDHVSSGRLSLEQMVQLMAAGPARVYGLRNKGHILPGYDADFTIVDMGAQRTITTDWIVSPCGWTPFDGHDCNGWPVMTVVRGNIVMRDDEVLGSAGGQCASFSKAAS</sequence>
<dbReference type="PROSITE" id="PS00482">
    <property type="entry name" value="DIHYDROOROTASE_1"/>
    <property type="match status" value="1"/>
</dbReference>
<dbReference type="GO" id="GO:0046872">
    <property type="term" value="F:metal ion binding"/>
    <property type="evidence" value="ECO:0007669"/>
    <property type="project" value="UniProtKB-KW"/>
</dbReference>
<comment type="cofactor">
    <cofactor evidence="1">
        <name>Zn(2+)</name>
        <dbReference type="ChEBI" id="CHEBI:29105"/>
    </cofactor>
</comment>
<keyword evidence="4" id="KW-0479">Metal-binding</keyword>
<evidence type="ECO:0000313" key="7">
    <source>
        <dbReference type="EMBL" id="GEK96444.1"/>
    </source>
</evidence>